<evidence type="ECO:0000313" key="4">
    <source>
        <dbReference type="Proteomes" id="UP000821853"/>
    </source>
</evidence>
<keyword evidence="1" id="KW-0472">Membrane</keyword>
<dbReference type="OrthoDB" id="6505466at2759"/>
<dbReference type="Gene3D" id="3.40.50.300">
    <property type="entry name" value="P-loop containing nucleotide triphosphate hydrolases"/>
    <property type="match status" value="1"/>
</dbReference>
<dbReference type="InterPro" id="IPR003439">
    <property type="entry name" value="ABC_transporter-like_ATP-bd"/>
</dbReference>
<dbReference type="GO" id="GO:0140359">
    <property type="term" value="F:ABC-type transporter activity"/>
    <property type="evidence" value="ECO:0007669"/>
    <property type="project" value="InterPro"/>
</dbReference>
<gene>
    <name evidence="3" type="ORF">HPB48_010973</name>
</gene>
<dbReference type="OMA" id="MEAHHAC"/>
<dbReference type="InterPro" id="IPR027417">
    <property type="entry name" value="P-loop_NTPase"/>
</dbReference>
<protein>
    <recommendedName>
        <fullName evidence="2">ABC transporter domain-containing protein</fullName>
    </recommendedName>
</protein>
<comment type="caution">
    <text evidence="3">The sequence shown here is derived from an EMBL/GenBank/DDBJ whole genome shotgun (WGS) entry which is preliminary data.</text>
</comment>
<name>A0A9J6GMU3_HAELO</name>
<dbReference type="GO" id="GO:0016887">
    <property type="term" value="F:ATP hydrolysis activity"/>
    <property type="evidence" value="ECO:0007669"/>
    <property type="project" value="InterPro"/>
</dbReference>
<dbReference type="Proteomes" id="UP000821853">
    <property type="component" value="Unassembled WGS sequence"/>
</dbReference>
<dbReference type="GO" id="GO:0005319">
    <property type="term" value="F:lipid transporter activity"/>
    <property type="evidence" value="ECO:0007669"/>
    <property type="project" value="TreeGrafter"/>
</dbReference>
<proteinExistence type="predicted"/>
<evidence type="ECO:0000259" key="2">
    <source>
        <dbReference type="Pfam" id="PF00005"/>
    </source>
</evidence>
<keyword evidence="1" id="KW-0812">Transmembrane</keyword>
<dbReference type="InterPro" id="IPR026082">
    <property type="entry name" value="ABCA"/>
</dbReference>
<dbReference type="VEuPathDB" id="VectorBase:HLOH_040310"/>
<dbReference type="Pfam" id="PF00005">
    <property type="entry name" value="ABC_tran"/>
    <property type="match status" value="1"/>
</dbReference>
<dbReference type="SUPFAM" id="SSF52540">
    <property type="entry name" value="P-loop containing nucleoside triphosphate hydrolases"/>
    <property type="match status" value="1"/>
</dbReference>
<feature type="transmembrane region" description="Helical" evidence="1">
    <location>
        <begin position="52"/>
        <end position="75"/>
    </location>
</feature>
<dbReference type="AlphaFoldDB" id="A0A9J6GMU3"/>
<dbReference type="PANTHER" id="PTHR19229">
    <property type="entry name" value="ATP-BINDING CASSETTE TRANSPORTER SUBFAMILY A ABCA"/>
    <property type="match status" value="1"/>
</dbReference>
<keyword evidence="4" id="KW-1185">Reference proteome</keyword>
<keyword evidence="1" id="KW-1133">Transmembrane helix</keyword>
<evidence type="ECO:0000313" key="3">
    <source>
        <dbReference type="EMBL" id="KAH9376731.1"/>
    </source>
</evidence>
<evidence type="ECO:0000256" key="1">
    <source>
        <dbReference type="SAM" id="Phobius"/>
    </source>
</evidence>
<dbReference type="EMBL" id="JABSTR010000008">
    <property type="protein sequence ID" value="KAH9376731.1"/>
    <property type="molecule type" value="Genomic_DNA"/>
</dbReference>
<reference evidence="3 4" key="1">
    <citation type="journal article" date="2020" name="Cell">
        <title>Large-Scale Comparative Analyses of Tick Genomes Elucidate Their Genetic Diversity and Vector Capacities.</title>
        <authorList>
            <consortium name="Tick Genome and Microbiome Consortium (TIGMIC)"/>
            <person name="Jia N."/>
            <person name="Wang J."/>
            <person name="Shi W."/>
            <person name="Du L."/>
            <person name="Sun Y."/>
            <person name="Zhan W."/>
            <person name="Jiang J.F."/>
            <person name="Wang Q."/>
            <person name="Zhang B."/>
            <person name="Ji P."/>
            <person name="Bell-Sakyi L."/>
            <person name="Cui X.M."/>
            <person name="Yuan T.T."/>
            <person name="Jiang B.G."/>
            <person name="Yang W.F."/>
            <person name="Lam T.T."/>
            <person name="Chang Q.C."/>
            <person name="Ding S.J."/>
            <person name="Wang X.J."/>
            <person name="Zhu J.G."/>
            <person name="Ruan X.D."/>
            <person name="Zhao L."/>
            <person name="Wei J.T."/>
            <person name="Ye R.Z."/>
            <person name="Que T.C."/>
            <person name="Du C.H."/>
            <person name="Zhou Y.H."/>
            <person name="Cheng J.X."/>
            <person name="Dai P.F."/>
            <person name="Guo W.B."/>
            <person name="Han X.H."/>
            <person name="Huang E.J."/>
            <person name="Li L.F."/>
            <person name="Wei W."/>
            <person name="Gao Y.C."/>
            <person name="Liu J.Z."/>
            <person name="Shao H.Z."/>
            <person name="Wang X."/>
            <person name="Wang C.C."/>
            <person name="Yang T.C."/>
            <person name="Huo Q.B."/>
            <person name="Li W."/>
            <person name="Chen H.Y."/>
            <person name="Chen S.E."/>
            <person name="Zhou L.G."/>
            <person name="Ni X.B."/>
            <person name="Tian J.H."/>
            <person name="Sheng Y."/>
            <person name="Liu T."/>
            <person name="Pan Y.S."/>
            <person name="Xia L.Y."/>
            <person name="Li J."/>
            <person name="Zhao F."/>
            <person name="Cao W.C."/>
        </authorList>
    </citation>
    <scope>NUCLEOTIDE SEQUENCE [LARGE SCALE GENOMIC DNA]</scope>
    <source>
        <strain evidence="3">HaeL-2018</strain>
    </source>
</reference>
<dbReference type="GO" id="GO:0005524">
    <property type="term" value="F:ATP binding"/>
    <property type="evidence" value="ECO:0007669"/>
    <property type="project" value="InterPro"/>
</dbReference>
<dbReference type="PANTHER" id="PTHR19229:SF250">
    <property type="entry name" value="ABC TRANSPORTER DOMAIN-CONTAINING PROTEIN-RELATED"/>
    <property type="match status" value="1"/>
</dbReference>
<organism evidence="3 4">
    <name type="scientific">Haemaphysalis longicornis</name>
    <name type="common">Bush tick</name>
    <dbReference type="NCBI Taxonomy" id="44386"/>
    <lineage>
        <taxon>Eukaryota</taxon>
        <taxon>Metazoa</taxon>
        <taxon>Ecdysozoa</taxon>
        <taxon>Arthropoda</taxon>
        <taxon>Chelicerata</taxon>
        <taxon>Arachnida</taxon>
        <taxon>Acari</taxon>
        <taxon>Parasitiformes</taxon>
        <taxon>Ixodida</taxon>
        <taxon>Ixodoidea</taxon>
        <taxon>Ixodidae</taxon>
        <taxon>Haemaphysalinae</taxon>
        <taxon>Haemaphysalis</taxon>
    </lineage>
</organism>
<sequence length="245" mass="27482">MEAHHACWLPSARKDEVTAQYSSLTVVLGRTTKSWRPVELLSTSEYGILPDVLIMFVEGLLIFVYLLFRLSAGFLPSMQPPRRKITQQKIEQDVAAERSLVLNLCAASTFSQHSMVANNLRKNFGDLQAVRGIYLALRPGECFGLLGVNGAGKTTTFRILAALISMNEGEAYMPDLVLSRNARTSRLGYCPQEDALLEKLNAFETLFMFGRLRGVPEKRLGAAVDLIIDIVDLREHAHKTCRYYR</sequence>
<feature type="domain" description="ABC transporter" evidence="2">
    <location>
        <begin position="131"/>
        <end position="235"/>
    </location>
</feature>
<dbReference type="GO" id="GO:0016020">
    <property type="term" value="C:membrane"/>
    <property type="evidence" value="ECO:0007669"/>
    <property type="project" value="InterPro"/>
</dbReference>
<accession>A0A9J6GMU3</accession>